<dbReference type="Pfam" id="PF00795">
    <property type="entry name" value="CN_hydrolase"/>
    <property type="match status" value="1"/>
</dbReference>
<feature type="region of interest" description="Disordered" evidence="2">
    <location>
        <begin position="328"/>
        <end position="349"/>
    </location>
</feature>
<keyword evidence="5" id="KW-1185">Reference proteome</keyword>
<dbReference type="Gene3D" id="3.60.110.10">
    <property type="entry name" value="Carbon-nitrogen hydrolase"/>
    <property type="match status" value="1"/>
</dbReference>
<comment type="caution">
    <text evidence="4">The sequence shown here is derived from an EMBL/GenBank/DDBJ whole genome shotgun (WGS) entry which is preliminary data.</text>
</comment>
<dbReference type="OrthoDB" id="9803803at2"/>
<evidence type="ECO:0000256" key="1">
    <source>
        <dbReference type="ARBA" id="ARBA00008129"/>
    </source>
</evidence>
<keyword evidence="4" id="KW-0378">Hydrolase</keyword>
<feature type="domain" description="CN hydrolase" evidence="3">
    <location>
        <begin position="5"/>
        <end position="282"/>
    </location>
</feature>
<dbReference type="CDD" id="cd07564">
    <property type="entry name" value="nitrilases_CHs"/>
    <property type="match status" value="1"/>
</dbReference>
<proteinExistence type="inferred from homology"/>
<accession>A0A4R3M290</accession>
<dbReference type="InterPro" id="IPR044149">
    <property type="entry name" value="Nitrilases_CHs"/>
</dbReference>
<dbReference type="AlphaFoldDB" id="A0A4R3M290"/>
<dbReference type="Proteomes" id="UP000295525">
    <property type="component" value="Unassembled WGS sequence"/>
</dbReference>
<name>A0A4R3M290_9BURK</name>
<dbReference type="GO" id="GO:0000257">
    <property type="term" value="F:nitrilase activity"/>
    <property type="evidence" value="ECO:0007669"/>
    <property type="project" value="UniProtKB-ARBA"/>
</dbReference>
<dbReference type="RefSeq" id="WP_132582856.1">
    <property type="nucleotide sequence ID" value="NZ_SMAJ01000008.1"/>
</dbReference>
<sequence>MAKYVRVAAAQLAPKFMDLEGSLAVAESAIAEAGRNGAQLIAFPETWLPGFPLWIFQETGWRDERHKRAYAHLLANSIELGGPALNRLCRAARNAGVTVVMGANERDSQASRETLYNSLIYISSDGEILGVRRKLKPTHVERVIWGQGDGSGIRVYETSAGRVGGSICWEHWMPLNRFAMHALGEQIHVGVWPDVAEHNEIAARHYAFEGRCFVIAMGTILRRTDVQVDFGVPIETLRSTSGMSQRDDFILAGGTGIIGPDGKWVVEPVTYEEKIIYADLDLDRVTEEKLSLDTAGHYNRPDIFQLIVDDRPKEQIYWASKRAPGPYEDGVKQEGIKPGFVDPQNAKGG</sequence>
<dbReference type="InterPro" id="IPR036526">
    <property type="entry name" value="C-N_Hydrolase_sf"/>
</dbReference>
<dbReference type="EMBL" id="SMAJ01000008">
    <property type="protein sequence ID" value="TCT06329.1"/>
    <property type="molecule type" value="Genomic_DNA"/>
</dbReference>
<evidence type="ECO:0000313" key="5">
    <source>
        <dbReference type="Proteomes" id="UP000295525"/>
    </source>
</evidence>
<evidence type="ECO:0000313" key="4">
    <source>
        <dbReference type="EMBL" id="TCT06329.1"/>
    </source>
</evidence>
<dbReference type="PANTHER" id="PTHR46044:SF1">
    <property type="entry name" value="CN HYDROLASE DOMAIN-CONTAINING PROTEIN"/>
    <property type="match status" value="1"/>
</dbReference>
<evidence type="ECO:0000256" key="2">
    <source>
        <dbReference type="SAM" id="MobiDB-lite"/>
    </source>
</evidence>
<protein>
    <submittedName>
        <fullName evidence="4">Putative amidohydrolase</fullName>
    </submittedName>
</protein>
<dbReference type="InterPro" id="IPR000132">
    <property type="entry name" value="Nitrilase/CN_hydratase_CS"/>
</dbReference>
<dbReference type="PANTHER" id="PTHR46044">
    <property type="entry name" value="NITRILASE"/>
    <property type="match status" value="1"/>
</dbReference>
<dbReference type="SUPFAM" id="SSF56317">
    <property type="entry name" value="Carbon-nitrogen hydrolase"/>
    <property type="match status" value="1"/>
</dbReference>
<dbReference type="PROSITE" id="PS00921">
    <property type="entry name" value="NITRIL_CHT_2"/>
    <property type="match status" value="1"/>
</dbReference>
<reference evidence="4 5" key="1">
    <citation type="submission" date="2019-03" db="EMBL/GenBank/DDBJ databases">
        <title>Genomic Encyclopedia of Type Strains, Phase IV (KMG-IV): sequencing the most valuable type-strain genomes for metagenomic binning, comparative biology and taxonomic classification.</title>
        <authorList>
            <person name="Goeker M."/>
        </authorList>
    </citation>
    <scope>NUCLEOTIDE SEQUENCE [LARGE SCALE GENOMIC DNA]</scope>
    <source>
        <strain evidence="4 5">DSM 24591</strain>
    </source>
</reference>
<gene>
    <name evidence="4" type="ORF">EDC26_10865</name>
</gene>
<organism evidence="4 5">
    <name type="scientific">Paralcaligenes ureilyticus</name>
    <dbReference type="NCBI Taxonomy" id="627131"/>
    <lineage>
        <taxon>Bacteria</taxon>
        <taxon>Pseudomonadati</taxon>
        <taxon>Pseudomonadota</taxon>
        <taxon>Betaproteobacteria</taxon>
        <taxon>Burkholderiales</taxon>
        <taxon>Alcaligenaceae</taxon>
        <taxon>Paralcaligenes</taxon>
    </lineage>
</organism>
<dbReference type="PROSITE" id="PS50263">
    <property type="entry name" value="CN_HYDROLASE"/>
    <property type="match status" value="1"/>
</dbReference>
<dbReference type="InterPro" id="IPR003010">
    <property type="entry name" value="C-N_Hydrolase"/>
</dbReference>
<evidence type="ECO:0000259" key="3">
    <source>
        <dbReference type="PROSITE" id="PS50263"/>
    </source>
</evidence>
<comment type="similarity">
    <text evidence="1">Belongs to the carbon-nitrogen hydrolase superfamily. Nitrilase family.</text>
</comment>